<feature type="domain" description="Extradiol ring-cleavage dioxygenase class III enzyme subunit B" evidence="1">
    <location>
        <begin position="9"/>
        <end position="260"/>
    </location>
</feature>
<dbReference type="RefSeq" id="WP_098406255.1">
    <property type="nucleotide sequence ID" value="NZ_PDJE01000001.1"/>
</dbReference>
<dbReference type="EMBL" id="PDJE01000001">
    <property type="protein sequence ID" value="PFG29711.1"/>
    <property type="molecule type" value="Genomic_DNA"/>
</dbReference>
<dbReference type="SUPFAM" id="SSF53213">
    <property type="entry name" value="LigB-like"/>
    <property type="match status" value="1"/>
</dbReference>
<dbReference type="Pfam" id="PF02900">
    <property type="entry name" value="LigB"/>
    <property type="match status" value="1"/>
</dbReference>
<keyword evidence="3" id="KW-1185">Reference proteome</keyword>
<dbReference type="Proteomes" id="UP000221369">
    <property type="component" value="Unassembled WGS sequence"/>
</dbReference>
<sequence>MATLSAVLATTHHPFYLKATELTPPEERIPQAAEWKRKVEAYRETLTAADPDILVMVGADHFHQFFSDNYPTFLIGKQPTYDGTFYNEEREFSIPKYVLDGHEELSGYMLQGLLDRGFDFSVSHELKIDHSIICPIITTRPQADLPIVPIYTNIFAPPLPSPKRFWDLGRAIRSIIDEYPSDAKIAAVGSGHLSLELGGPRQFGETGPDPEFDRQAIEWLSTGNVDAILENVTHESMAGAGNATHGFMDLILMMGIAGPEAAAYTDSLDLFHTMEAYITWYPNGDPR</sequence>
<dbReference type="AlphaFoldDB" id="A0A2A9DTK9"/>
<evidence type="ECO:0000313" key="2">
    <source>
        <dbReference type="EMBL" id="PFG29711.1"/>
    </source>
</evidence>
<proteinExistence type="predicted"/>
<gene>
    <name evidence="2" type="ORF">ATJ78_0626</name>
</gene>
<comment type="caution">
    <text evidence="2">The sequence shown here is derived from an EMBL/GenBank/DDBJ whole genome shotgun (WGS) entry which is preliminary data.</text>
</comment>
<name>A0A2A9DTK9_9MICO</name>
<organism evidence="2 3">
    <name type="scientific">Paramicrobacterium agarici</name>
    <dbReference type="NCBI Taxonomy" id="630514"/>
    <lineage>
        <taxon>Bacteria</taxon>
        <taxon>Bacillati</taxon>
        <taxon>Actinomycetota</taxon>
        <taxon>Actinomycetes</taxon>
        <taxon>Micrococcales</taxon>
        <taxon>Microbacteriaceae</taxon>
        <taxon>Paramicrobacterium</taxon>
    </lineage>
</organism>
<dbReference type="InterPro" id="IPR004183">
    <property type="entry name" value="Xdiol_dOase_suB"/>
</dbReference>
<keyword evidence="2" id="KW-0560">Oxidoreductase</keyword>
<protein>
    <submittedName>
        <fullName evidence="2">Protocatechuate 4,5-dioxygenase beta chain</fullName>
    </submittedName>
</protein>
<accession>A0A2A9DTK9</accession>
<keyword evidence="2" id="KW-0223">Dioxygenase</keyword>
<dbReference type="GO" id="GO:0008198">
    <property type="term" value="F:ferrous iron binding"/>
    <property type="evidence" value="ECO:0007669"/>
    <property type="project" value="InterPro"/>
</dbReference>
<reference evidence="2 3" key="1">
    <citation type="submission" date="2017-10" db="EMBL/GenBank/DDBJ databases">
        <title>Sequencing the genomes of 1000 actinobacteria strains.</title>
        <authorList>
            <person name="Klenk H.-P."/>
        </authorList>
    </citation>
    <scope>NUCLEOTIDE SEQUENCE [LARGE SCALE GENOMIC DNA]</scope>
    <source>
        <strain evidence="2 3">DSM 21798</strain>
    </source>
</reference>
<evidence type="ECO:0000313" key="3">
    <source>
        <dbReference type="Proteomes" id="UP000221369"/>
    </source>
</evidence>
<dbReference type="GO" id="GO:0016702">
    <property type="term" value="F:oxidoreductase activity, acting on single donors with incorporation of molecular oxygen, incorporation of two atoms of oxygen"/>
    <property type="evidence" value="ECO:0007669"/>
    <property type="project" value="UniProtKB-ARBA"/>
</dbReference>
<dbReference type="Gene3D" id="3.40.830.10">
    <property type="entry name" value="LigB-like"/>
    <property type="match status" value="1"/>
</dbReference>
<evidence type="ECO:0000259" key="1">
    <source>
        <dbReference type="Pfam" id="PF02900"/>
    </source>
</evidence>